<dbReference type="PATRIC" id="fig|999894.6.peg.394"/>
<organism evidence="7 8">
    <name type="scientific">Thermosulfurimonas dismutans</name>
    <dbReference type="NCBI Taxonomy" id="999894"/>
    <lineage>
        <taxon>Bacteria</taxon>
        <taxon>Pseudomonadati</taxon>
        <taxon>Thermodesulfobacteriota</taxon>
        <taxon>Thermodesulfobacteria</taxon>
        <taxon>Thermodesulfobacteriales</taxon>
        <taxon>Thermodesulfobacteriaceae</taxon>
        <taxon>Thermosulfurimonas</taxon>
    </lineage>
</organism>
<dbReference type="NCBIfam" id="TIGR00765">
    <property type="entry name" value="yihY_not_rbn"/>
    <property type="match status" value="1"/>
</dbReference>
<dbReference type="EMBL" id="LWLG01000001">
    <property type="protein sequence ID" value="OAQ21876.1"/>
    <property type="molecule type" value="Genomic_DNA"/>
</dbReference>
<evidence type="ECO:0000256" key="5">
    <source>
        <dbReference type="ARBA" id="ARBA00023136"/>
    </source>
</evidence>
<comment type="caution">
    <text evidence="7">The sequence shown here is derived from an EMBL/GenBank/DDBJ whole genome shotgun (WGS) entry which is preliminary data.</text>
</comment>
<feature type="transmembrane region" description="Helical" evidence="6">
    <location>
        <begin position="94"/>
        <end position="117"/>
    </location>
</feature>
<keyword evidence="2" id="KW-1003">Cell membrane</keyword>
<sequence>MLNLIYWKTVGKRFWQDHCLTQAQALTYATLFALIPLLALVFAIARLFIQAEDIMSRAETLLSQFLNPAALESVQETLFGLLKKAQEAPLGKASMLIFLFMILGLLMQTEGVLNKIFRVRKGRNIPQKITVYWMGITLGPVLLLLPLIGSIYLSHFAGRFSFLSWTLRGLHIFTVIFFFIGLYFYLPGRKVKLQAAFFGGLVAGLLWVLTAYLYTLYTAKAVAYSKLYGSLAAFPLFLLWLFLSWAVTLFGAEAAAVYEEKEWLANGYEIPKPLLALAIALELGRAYEKGEAPLEIFELSQKLNTSPALIEEVLEILEEKSLILRTEGGFLLARDMVTIKIKDIVSPFIGELPGEPPAKESLQKAYFSFKTLEKFLEKTLAELKS</sequence>
<evidence type="ECO:0000256" key="1">
    <source>
        <dbReference type="ARBA" id="ARBA00004651"/>
    </source>
</evidence>
<evidence type="ECO:0000256" key="2">
    <source>
        <dbReference type="ARBA" id="ARBA00022475"/>
    </source>
</evidence>
<evidence type="ECO:0000256" key="6">
    <source>
        <dbReference type="SAM" id="Phobius"/>
    </source>
</evidence>
<dbReference type="OrthoDB" id="9769642at2"/>
<evidence type="ECO:0000256" key="3">
    <source>
        <dbReference type="ARBA" id="ARBA00022692"/>
    </source>
</evidence>
<dbReference type="STRING" id="999894.TDIS_0394"/>
<feature type="transmembrane region" description="Helical" evidence="6">
    <location>
        <begin position="165"/>
        <end position="186"/>
    </location>
</feature>
<dbReference type="Pfam" id="PF03631">
    <property type="entry name" value="Virul_fac_BrkB"/>
    <property type="match status" value="1"/>
</dbReference>
<evidence type="ECO:0000256" key="4">
    <source>
        <dbReference type="ARBA" id="ARBA00022989"/>
    </source>
</evidence>
<protein>
    <submittedName>
        <fullName evidence="7">Inner membrane protein YihY, formerly thought to be RNase BN</fullName>
    </submittedName>
</protein>
<dbReference type="RefSeq" id="WP_068668733.1">
    <property type="nucleotide sequence ID" value="NZ_LWLG01000001.1"/>
</dbReference>
<dbReference type="Gene3D" id="1.10.10.10">
    <property type="entry name" value="Winged helix-like DNA-binding domain superfamily/Winged helix DNA-binding domain"/>
    <property type="match status" value="1"/>
</dbReference>
<evidence type="ECO:0000313" key="7">
    <source>
        <dbReference type="EMBL" id="OAQ21876.1"/>
    </source>
</evidence>
<dbReference type="InterPro" id="IPR036388">
    <property type="entry name" value="WH-like_DNA-bd_sf"/>
</dbReference>
<feature type="transmembrane region" description="Helical" evidence="6">
    <location>
        <begin position="129"/>
        <end position="153"/>
    </location>
</feature>
<proteinExistence type="predicted"/>
<reference evidence="7 8" key="1">
    <citation type="submission" date="2016-04" db="EMBL/GenBank/DDBJ databases">
        <title>Genome analysis of Thermosulfurimonas dismutans, the first thermophilic sulfur-disproportionating bacterium of the phylum Thermodesulfobacteria.</title>
        <authorList>
            <person name="Mardanov A.V."/>
            <person name="Beletsky A.V."/>
            <person name="Kadnikov V.V."/>
            <person name="Slobodkin A.I."/>
            <person name="Ravin N.V."/>
        </authorList>
    </citation>
    <scope>NUCLEOTIDE SEQUENCE [LARGE SCALE GENOMIC DNA]</scope>
    <source>
        <strain evidence="7 8">S95</strain>
    </source>
</reference>
<feature type="transmembrane region" description="Helical" evidence="6">
    <location>
        <begin position="25"/>
        <end position="49"/>
    </location>
</feature>
<keyword evidence="8" id="KW-1185">Reference proteome</keyword>
<dbReference type="Proteomes" id="UP000078390">
    <property type="component" value="Unassembled WGS sequence"/>
</dbReference>
<keyword evidence="4 6" id="KW-1133">Transmembrane helix</keyword>
<comment type="subcellular location">
    <subcellularLocation>
        <location evidence="1">Cell membrane</location>
        <topology evidence="1">Multi-pass membrane protein</topology>
    </subcellularLocation>
</comment>
<dbReference type="AlphaFoldDB" id="A0A179D748"/>
<keyword evidence="3 6" id="KW-0812">Transmembrane</keyword>
<dbReference type="InterPro" id="IPR017039">
    <property type="entry name" value="Virul_fac_BrkB"/>
</dbReference>
<dbReference type="PANTHER" id="PTHR30213">
    <property type="entry name" value="INNER MEMBRANE PROTEIN YHJD"/>
    <property type="match status" value="1"/>
</dbReference>
<dbReference type="PANTHER" id="PTHR30213:SF0">
    <property type="entry name" value="UPF0761 MEMBRANE PROTEIN YIHY"/>
    <property type="match status" value="1"/>
</dbReference>
<feature type="transmembrane region" description="Helical" evidence="6">
    <location>
        <begin position="193"/>
        <end position="215"/>
    </location>
</feature>
<gene>
    <name evidence="7" type="ORF">TDIS_0394</name>
</gene>
<keyword evidence="5 6" id="KW-0472">Membrane</keyword>
<dbReference type="InterPro" id="IPR036390">
    <property type="entry name" value="WH_DNA-bd_sf"/>
</dbReference>
<name>A0A179D748_9BACT</name>
<feature type="transmembrane region" description="Helical" evidence="6">
    <location>
        <begin position="227"/>
        <end position="252"/>
    </location>
</feature>
<dbReference type="SUPFAM" id="SSF46785">
    <property type="entry name" value="Winged helix' DNA-binding domain"/>
    <property type="match status" value="1"/>
</dbReference>
<dbReference type="GO" id="GO:0005886">
    <property type="term" value="C:plasma membrane"/>
    <property type="evidence" value="ECO:0007669"/>
    <property type="project" value="UniProtKB-SubCell"/>
</dbReference>
<accession>A0A179D748</accession>
<evidence type="ECO:0000313" key="8">
    <source>
        <dbReference type="Proteomes" id="UP000078390"/>
    </source>
</evidence>